<keyword evidence="4" id="KW-1185">Reference proteome</keyword>
<dbReference type="PANTHER" id="PTHR33164">
    <property type="entry name" value="TRANSCRIPTIONAL REGULATOR, MARR FAMILY"/>
    <property type="match status" value="1"/>
</dbReference>
<dbReference type="CDD" id="cd00090">
    <property type="entry name" value="HTH_ARSR"/>
    <property type="match status" value="1"/>
</dbReference>
<dbReference type="PROSITE" id="PS50995">
    <property type="entry name" value="HTH_MARR_2"/>
    <property type="match status" value="1"/>
</dbReference>
<dbReference type="GO" id="GO:0003700">
    <property type="term" value="F:DNA-binding transcription factor activity"/>
    <property type="evidence" value="ECO:0007669"/>
    <property type="project" value="InterPro"/>
</dbReference>
<dbReference type="InterPro" id="IPR039422">
    <property type="entry name" value="MarR/SlyA-like"/>
</dbReference>
<gene>
    <name evidence="3" type="ORF">LUZ63_020322</name>
</gene>
<dbReference type="SMART" id="SM00347">
    <property type="entry name" value="HTH_MARR"/>
    <property type="match status" value="1"/>
</dbReference>
<name>A0A9P9ZAG1_9POAL</name>
<dbReference type="Gene3D" id="1.10.10.10">
    <property type="entry name" value="Winged helix-like DNA-binding domain superfamily/Winged helix DNA-binding domain"/>
    <property type="match status" value="1"/>
</dbReference>
<comment type="caution">
    <text evidence="3">The sequence shown here is derived from an EMBL/GenBank/DDBJ whole genome shotgun (WGS) entry which is preliminary data.</text>
</comment>
<protein>
    <recommendedName>
        <fullName evidence="2">HTH marR-type domain-containing protein</fullName>
    </recommendedName>
</protein>
<dbReference type="OrthoDB" id="10501378at2759"/>
<dbReference type="Pfam" id="PF12802">
    <property type="entry name" value="MarR_2"/>
    <property type="match status" value="1"/>
</dbReference>
<evidence type="ECO:0000313" key="3">
    <source>
        <dbReference type="EMBL" id="KAJ1684567.1"/>
    </source>
</evidence>
<evidence type="ECO:0000259" key="2">
    <source>
        <dbReference type="PROSITE" id="PS50995"/>
    </source>
</evidence>
<dbReference type="AlphaFoldDB" id="A0A9P9ZAG1"/>
<evidence type="ECO:0000313" key="4">
    <source>
        <dbReference type="Proteomes" id="UP001151287"/>
    </source>
</evidence>
<reference evidence="3" key="1">
    <citation type="journal article" date="2022" name="Cell">
        <title>Repeat-based holocentromeres influence genome architecture and karyotype evolution.</title>
        <authorList>
            <person name="Hofstatter P.G."/>
            <person name="Thangavel G."/>
            <person name="Lux T."/>
            <person name="Neumann P."/>
            <person name="Vondrak T."/>
            <person name="Novak P."/>
            <person name="Zhang M."/>
            <person name="Costa L."/>
            <person name="Castellani M."/>
            <person name="Scott A."/>
            <person name="Toegelov H."/>
            <person name="Fuchs J."/>
            <person name="Mata-Sucre Y."/>
            <person name="Dias Y."/>
            <person name="Vanzela A.L.L."/>
            <person name="Huettel B."/>
            <person name="Almeida C.C.S."/>
            <person name="Simkova H."/>
            <person name="Souza G."/>
            <person name="Pedrosa-Harand A."/>
            <person name="Macas J."/>
            <person name="Mayer K.F.X."/>
            <person name="Houben A."/>
            <person name="Marques A."/>
        </authorList>
    </citation>
    <scope>NUCLEOTIDE SEQUENCE</scope>
    <source>
        <strain evidence="3">RhyBre1mFocal</strain>
    </source>
</reference>
<dbReference type="InterPro" id="IPR000835">
    <property type="entry name" value="HTH_MarR-typ"/>
</dbReference>
<dbReference type="PANTHER" id="PTHR33164:SF5">
    <property type="entry name" value="ORGANIC HYDROPEROXIDE RESISTANCE TRANSCRIPTIONAL REGULATOR"/>
    <property type="match status" value="1"/>
</dbReference>
<organism evidence="3 4">
    <name type="scientific">Rhynchospora breviuscula</name>
    <dbReference type="NCBI Taxonomy" id="2022672"/>
    <lineage>
        <taxon>Eukaryota</taxon>
        <taxon>Viridiplantae</taxon>
        <taxon>Streptophyta</taxon>
        <taxon>Embryophyta</taxon>
        <taxon>Tracheophyta</taxon>
        <taxon>Spermatophyta</taxon>
        <taxon>Magnoliopsida</taxon>
        <taxon>Liliopsida</taxon>
        <taxon>Poales</taxon>
        <taxon>Cyperaceae</taxon>
        <taxon>Cyperoideae</taxon>
        <taxon>Rhynchosporeae</taxon>
        <taxon>Rhynchospora</taxon>
    </lineage>
</organism>
<dbReference type="InterPro" id="IPR036390">
    <property type="entry name" value="WH_DNA-bd_sf"/>
</dbReference>
<sequence>MWEVAPHETVSPLTQFGEPAEVRLDDQLCFALYAATNGVTRAYRPLLAEIGLTYPQYLVMLALWTNGPCTVGVIAASLQLDSHAVSPLVGRLVDAGLVTRERGADRRQVVVSLTQRGSALELEAAEVQRQVRCTIGMDSLEMGRLREELLALAARMDGAEEPAGSGS</sequence>
<dbReference type="GO" id="GO:0005737">
    <property type="term" value="C:cytoplasm"/>
    <property type="evidence" value="ECO:0007669"/>
    <property type="project" value="UniProtKB-SubCell"/>
</dbReference>
<comment type="subcellular location">
    <subcellularLocation>
        <location evidence="1">Cytoplasm</location>
    </subcellularLocation>
</comment>
<evidence type="ECO:0000256" key="1">
    <source>
        <dbReference type="ARBA" id="ARBA00004496"/>
    </source>
</evidence>
<dbReference type="InterPro" id="IPR011991">
    <property type="entry name" value="ArsR-like_HTH"/>
</dbReference>
<proteinExistence type="predicted"/>
<dbReference type="SUPFAM" id="SSF46785">
    <property type="entry name" value="Winged helix' DNA-binding domain"/>
    <property type="match status" value="1"/>
</dbReference>
<dbReference type="Proteomes" id="UP001151287">
    <property type="component" value="Unassembled WGS sequence"/>
</dbReference>
<accession>A0A9P9ZAG1</accession>
<feature type="domain" description="HTH marR-type" evidence="2">
    <location>
        <begin position="25"/>
        <end position="154"/>
    </location>
</feature>
<dbReference type="GO" id="GO:0006950">
    <property type="term" value="P:response to stress"/>
    <property type="evidence" value="ECO:0007669"/>
    <property type="project" value="TreeGrafter"/>
</dbReference>
<dbReference type="InterPro" id="IPR036388">
    <property type="entry name" value="WH-like_DNA-bd_sf"/>
</dbReference>
<dbReference type="EMBL" id="JAMQYH010000029">
    <property type="protein sequence ID" value="KAJ1684567.1"/>
    <property type="molecule type" value="Genomic_DNA"/>
</dbReference>